<evidence type="ECO:0000313" key="5">
    <source>
        <dbReference type="Proteomes" id="UP001499933"/>
    </source>
</evidence>
<sequence length="227" mass="25745">MFDPRITRHLISDHGEVVIDEVRKHWAAVVGAIFELFGGLIVMLLAFFVPVQAWWLPVVLGGAVVIHASWRILERRMDRFVITNMRVFRVNGILAQNIATMPLSRILDISVHKPVIGRIFCYGHFIFESAAQEQGLREIRFVGDPDERGLTIQRVIQQSGLRGFSSQQPFASTKQTPDAATSSRTSDERRDEAWSEARRSIPPRPPRPPLPPFDPDRTSTAPFDLPR</sequence>
<evidence type="ECO:0000256" key="2">
    <source>
        <dbReference type="SAM" id="Phobius"/>
    </source>
</evidence>
<dbReference type="Proteomes" id="UP001499933">
    <property type="component" value="Unassembled WGS sequence"/>
</dbReference>
<feature type="transmembrane region" description="Helical" evidence="2">
    <location>
        <begin position="54"/>
        <end position="73"/>
    </location>
</feature>
<gene>
    <name evidence="4" type="ORF">GCM10009776_09530</name>
</gene>
<dbReference type="PANTHER" id="PTHR37938">
    <property type="entry name" value="BLL0215 PROTEIN"/>
    <property type="match status" value="1"/>
</dbReference>
<feature type="compositionally biased region" description="Basic and acidic residues" evidence="1">
    <location>
        <begin position="185"/>
        <end position="199"/>
    </location>
</feature>
<evidence type="ECO:0000259" key="3">
    <source>
        <dbReference type="Pfam" id="PF03703"/>
    </source>
</evidence>
<dbReference type="EMBL" id="BAAAOG010000001">
    <property type="protein sequence ID" value="GAA1949616.1"/>
    <property type="molecule type" value="Genomic_DNA"/>
</dbReference>
<protein>
    <recommendedName>
        <fullName evidence="3">YdbS-like PH domain-containing protein</fullName>
    </recommendedName>
</protein>
<feature type="domain" description="YdbS-like PH" evidence="3">
    <location>
        <begin position="78"/>
        <end position="140"/>
    </location>
</feature>
<feature type="compositionally biased region" description="Polar residues" evidence="1">
    <location>
        <begin position="163"/>
        <end position="184"/>
    </location>
</feature>
<feature type="transmembrane region" description="Helical" evidence="2">
    <location>
        <begin position="26"/>
        <end position="48"/>
    </location>
</feature>
<dbReference type="Pfam" id="PF03703">
    <property type="entry name" value="bPH_2"/>
    <property type="match status" value="1"/>
</dbReference>
<keyword evidence="5" id="KW-1185">Reference proteome</keyword>
<feature type="compositionally biased region" description="Pro residues" evidence="1">
    <location>
        <begin position="202"/>
        <end position="213"/>
    </location>
</feature>
<dbReference type="PANTHER" id="PTHR37938:SF1">
    <property type="entry name" value="BLL0215 PROTEIN"/>
    <property type="match status" value="1"/>
</dbReference>
<evidence type="ECO:0000313" key="4">
    <source>
        <dbReference type="EMBL" id="GAA1949616.1"/>
    </source>
</evidence>
<feature type="region of interest" description="Disordered" evidence="1">
    <location>
        <begin position="163"/>
        <end position="227"/>
    </location>
</feature>
<keyword evidence="2" id="KW-0472">Membrane</keyword>
<evidence type="ECO:0000256" key="1">
    <source>
        <dbReference type="SAM" id="MobiDB-lite"/>
    </source>
</evidence>
<name>A0ABN2QCH2_9MICO</name>
<dbReference type="InterPro" id="IPR005182">
    <property type="entry name" value="YdbS-like_PH"/>
</dbReference>
<keyword evidence="2" id="KW-1133">Transmembrane helix</keyword>
<comment type="caution">
    <text evidence="4">The sequence shown here is derived from an EMBL/GenBank/DDBJ whole genome shotgun (WGS) entry which is preliminary data.</text>
</comment>
<accession>A0ABN2QCH2</accession>
<reference evidence="4 5" key="1">
    <citation type="journal article" date="2019" name="Int. J. Syst. Evol. Microbiol.">
        <title>The Global Catalogue of Microorganisms (GCM) 10K type strain sequencing project: providing services to taxonomists for standard genome sequencing and annotation.</title>
        <authorList>
            <consortium name="The Broad Institute Genomics Platform"/>
            <consortium name="The Broad Institute Genome Sequencing Center for Infectious Disease"/>
            <person name="Wu L."/>
            <person name="Ma J."/>
        </authorList>
    </citation>
    <scope>NUCLEOTIDE SEQUENCE [LARGE SCALE GENOMIC DNA]</scope>
    <source>
        <strain evidence="4 5">JCM 14901</strain>
    </source>
</reference>
<proteinExistence type="predicted"/>
<keyword evidence="2" id="KW-0812">Transmembrane</keyword>
<organism evidence="4 5">
    <name type="scientific">Microbacterium deminutum</name>
    <dbReference type="NCBI Taxonomy" id="344164"/>
    <lineage>
        <taxon>Bacteria</taxon>
        <taxon>Bacillati</taxon>
        <taxon>Actinomycetota</taxon>
        <taxon>Actinomycetes</taxon>
        <taxon>Micrococcales</taxon>
        <taxon>Microbacteriaceae</taxon>
        <taxon>Microbacterium</taxon>
    </lineage>
</organism>